<evidence type="ECO:0000256" key="7">
    <source>
        <dbReference type="ARBA" id="ARBA00023136"/>
    </source>
</evidence>
<dbReference type="AlphaFoldDB" id="A0A3D8GX79"/>
<evidence type="ECO:0000256" key="1">
    <source>
        <dbReference type="ARBA" id="ARBA00004651"/>
    </source>
</evidence>
<evidence type="ECO:0000313" key="9">
    <source>
        <dbReference type="EMBL" id="RDU38809.1"/>
    </source>
</evidence>
<dbReference type="GO" id="GO:0015087">
    <property type="term" value="F:cobalt ion transmembrane transporter activity"/>
    <property type="evidence" value="ECO:0007669"/>
    <property type="project" value="UniProtKB-UniRule"/>
</dbReference>
<feature type="transmembrane region" description="Helical" evidence="8">
    <location>
        <begin position="258"/>
        <end position="278"/>
    </location>
</feature>
<dbReference type="InterPro" id="IPR045863">
    <property type="entry name" value="CorA_TM1_TM2"/>
</dbReference>
<organism evidence="9 10">
    <name type="scientific">Neobacillus piezotolerans</name>
    <dbReference type="NCBI Taxonomy" id="2259171"/>
    <lineage>
        <taxon>Bacteria</taxon>
        <taxon>Bacillati</taxon>
        <taxon>Bacillota</taxon>
        <taxon>Bacilli</taxon>
        <taxon>Bacillales</taxon>
        <taxon>Bacillaceae</taxon>
        <taxon>Neobacillus</taxon>
    </lineage>
</organism>
<dbReference type="InterPro" id="IPR045861">
    <property type="entry name" value="CorA_cytoplasmic_dom"/>
</dbReference>
<comment type="function">
    <text evidence="8">Mediates influx of magnesium ions.</text>
</comment>
<feature type="transmembrane region" description="Helical" evidence="8">
    <location>
        <begin position="290"/>
        <end position="311"/>
    </location>
</feature>
<dbReference type="PANTHER" id="PTHR46494:SF1">
    <property type="entry name" value="CORA FAMILY METAL ION TRANSPORTER (EUROFUNG)"/>
    <property type="match status" value="1"/>
</dbReference>
<keyword evidence="8" id="KW-0406">Ion transport</keyword>
<dbReference type="GO" id="GO:0050897">
    <property type="term" value="F:cobalt ion binding"/>
    <property type="evidence" value="ECO:0007669"/>
    <property type="project" value="TreeGrafter"/>
</dbReference>
<keyword evidence="6 8" id="KW-1133">Transmembrane helix</keyword>
<dbReference type="Gene3D" id="1.20.58.340">
    <property type="entry name" value="Magnesium transport protein CorA, transmembrane region"/>
    <property type="match status" value="2"/>
</dbReference>
<dbReference type="Gene3D" id="3.30.460.20">
    <property type="entry name" value="CorA soluble domain-like"/>
    <property type="match status" value="1"/>
</dbReference>
<dbReference type="RefSeq" id="WP_115450724.1">
    <property type="nucleotide sequence ID" value="NZ_QNQT01000001.1"/>
</dbReference>
<evidence type="ECO:0000256" key="2">
    <source>
        <dbReference type="ARBA" id="ARBA00009765"/>
    </source>
</evidence>
<dbReference type="EMBL" id="QNQT01000001">
    <property type="protein sequence ID" value="RDU38809.1"/>
    <property type="molecule type" value="Genomic_DNA"/>
</dbReference>
<dbReference type="InterPro" id="IPR002523">
    <property type="entry name" value="MgTranspt_CorA/ZnTranspt_ZntB"/>
</dbReference>
<evidence type="ECO:0000256" key="8">
    <source>
        <dbReference type="RuleBase" id="RU362010"/>
    </source>
</evidence>
<dbReference type="InterPro" id="IPR004488">
    <property type="entry name" value="Mg/Co-transport_prot_CorA"/>
</dbReference>
<dbReference type="PANTHER" id="PTHR46494">
    <property type="entry name" value="CORA FAMILY METAL ION TRANSPORTER (EUROFUNG)"/>
    <property type="match status" value="1"/>
</dbReference>
<name>A0A3D8GX79_9BACI</name>
<dbReference type="GO" id="GO:0000287">
    <property type="term" value="F:magnesium ion binding"/>
    <property type="evidence" value="ECO:0007669"/>
    <property type="project" value="TreeGrafter"/>
</dbReference>
<evidence type="ECO:0000256" key="5">
    <source>
        <dbReference type="ARBA" id="ARBA00022692"/>
    </source>
</evidence>
<accession>A0A3D8GX79</accession>
<proteinExistence type="inferred from homology"/>
<dbReference type="NCBIfam" id="TIGR00383">
    <property type="entry name" value="corA"/>
    <property type="match status" value="1"/>
</dbReference>
<dbReference type="GO" id="GO:0005886">
    <property type="term" value="C:plasma membrane"/>
    <property type="evidence" value="ECO:0007669"/>
    <property type="project" value="UniProtKB-SubCell"/>
</dbReference>
<keyword evidence="5 8" id="KW-0812">Transmembrane</keyword>
<keyword evidence="10" id="KW-1185">Reference proteome</keyword>
<reference evidence="9 10" key="1">
    <citation type="submission" date="2018-07" db="EMBL/GenBank/DDBJ databases">
        <title>Bacillus sp. YLB-04 draft genome sequence.</title>
        <authorList>
            <person name="Yu L."/>
            <person name="Tang X."/>
        </authorList>
    </citation>
    <scope>NUCLEOTIDE SEQUENCE [LARGE SCALE GENOMIC DNA]</scope>
    <source>
        <strain evidence="9 10">YLB-04</strain>
    </source>
</reference>
<dbReference type="SUPFAM" id="SSF144083">
    <property type="entry name" value="Magnesium transport protein CorA, transmembrane region"/>
    <property type="match status" value="1"/>
</dbReference>
<dbReference type="GO" id="GO:0015095">
    <property type="term" value="F:magnesium ion transmembrane transporter activity"/>
    <property type="evidence" value="ECO:0007669"/>
    <property type="project" value="UniProtKB-UniRule"/>
</dbReference>
<dbReference type="OrthoDB" id="9803416at2"/>
<evidence type="ECO:0000313" key="10">
    <source>
        <dbReference type="Proteomes" id="UP000257144"/>
    </source>
</evidence>
<keyword evidence="7 8" id="KW-0472">Membrane</keyword>
<gene>
    <name evidence="8 9" type="primary">corA</name>
    <name evidence="9" type="ORF">DRW41_04420</name>
</gene>
<comment type="similarity">
    <text evidence="2 8">Belongs to the CorA metal ion transporter (MIT) (TC 1.A.35) family.</text>
</comment>
<keyword evidence="8" id="KW-0460">Magnesium</keyword>
<dbReference type="CDD" id="cd12831">
    <property type="entry name" value="TmCorA-like_u2"/>
    <property type="match status" value="1"/>
</dbReference>
<sequence length="317" mass="37195">MIRTLAISQIGQRSTDIPVVELASRDSASWYWIDFNSPSDEESMLLSNPLNFHPLAIEDCLHKLQRPKLDYYDGYTFFVTHSINQETLEKEEVNIFLGKNFIVTFHYQPSREITEVWNRASAPGQKEEWSPSLILYHILDQLVDNYFPPLYTIEDQLDEMDESYSGGYTEDLLKEVFEIRQRLLMLRHTVTPTRDLIYRMLNSQKLTELQIRHAYFSDIHDHLLKLTDMIDSNRELTKDIRDSVLSMNSHETNRVMKVLTVITTIFMPLTFIAGIYGMNFDFMPETSLKYGYFVSLGVMGIIASAMFLFFWKKGWFK</sequence>
<dbReference type="FunFam" id="1.20.58.340:FF:000012">
    <property type="entry name" value="Magnesium transport protein CorA"/>
    <property type="match status" value="1"/>
</dbReference>
<comment type="subcellular location">
    <subcellularLocation>
        <location evidence="1">Cell membrane</location>
        <topology evidence="1">Multi-pass membrane protein</topology>
    </subcellularLocation>
    <subcellularLocation>
        <location evidence="8">Membrane</location>
        <topology evidence="8">Multi-pass membrane protein</topology>
    </subcellularLocation>
</comment>
<dbReference type="SUPFAM" id="SSF143865">
    <property type="entry name" value="CorA soluble domain-like"/>
    <property type="match status" value="1"/>
</dbReference>
<dbReference type="Proteomes" id="UP000257144">
    <property type="component" value="Unassembled WGS sequence"/>
</dbReference>
<keyword evidence="4 8" id="KW-1003">Cell membrane</keyword>
<comment type="caution">
    <text evidence="9">The sequence shown here is derived from an EMBL/GenBank/DDBJ whole genome shotgun (WGS) entry which is preliminary data.</text>
</comment>
<dbReference type="Pfam" id="PF01544">
    <property type="entry name" value="CorA"/>
    <property type="match status" value="1"/>
</dbReference>
<evidence type="ECO:0000256" key="4">
    <source>
        <dbReference type="ARBA" id="ARBA00022475"/>
    </source>
</evidence>
<protein>
    <recommendedName>
        <fullName evidence="8">Magnesium transport protein CorA</fullName>
    </recommendedName>
</protein>
<keyword evidence="3 8" id="KW-0813">Transport</keyword>
<evidence type="ECO:0000256" key="3">
    <source>
        <dbReference type="ARBA" id="ARBA00022448"/>
    </source>
</evidence>
<evidence type="ECO:0000256" key="6">
    <source>
        <dbReference type="ARBA" id="ARBA00022989"/>
    </source>
</evidence>